<comment type="caution">
    <text evidence="1">The sequence shown here is derived from an EMBL/GenBank/DDBJ whole genome shotgun (WGS) entry which is preliminary data.</text>
</comment>
<accession>A0A2A4TC37</accession>
<name>A0A2A4TC37_9DELT</name>
<dbReference type="EMBL" id="NVSR01000001">
    <property type="protein sequence ID" value="PCI30889.1"/>
    <property type="molecule type" value="Genomic_DNA"/>
</dbReference>
<evidence type="ECO:0000313" key="1">
    <source>
        <dbReference type="EMBL" id="PCI30889.1"/>
    </source>
</evidence>
<proteinExistence type="predicted"/>
<gene>
    <name evidence="1" type="ORF">COB67_00095</name>
</gene>
<reference evidence="2" key="1">
    <citation type="submission" date="2017-08" db="EMBL/GenBank/DDBJ databases">
        <title>A dynamic microbial community with high functional redundancy inhabits the cold, oxic subseafloor aquifer.</title>
        <authorList>
            <person name="Tully B.J."/>
            <person name="Wheat C.G."/>
            <person name="Glazer B.T."/>
            <person name="Huber J.A."/>
        </authorList>
    </citation>
    <scope>NUCLEOTIDE SEQUENCE [LARGE SCALE GENOMIC DNA]</scope>
</reference>
<protein>
    <submittedName>
        <fullName evidence="1">Uncharacterized protein</fullName>
    </submittedName>
</protein>
<dbReference type="Proteomes" id="UP000218113">
    <property type="component" value="Unassembled WGS sequence"/>
</dbReference>
<sequence>MQYLYLSIKLFIIMTIFNTTLTADNNVLPSGWTSYIKGIKVTEKNLGSYQGIYQIEERDFYLFDKSFTFNNEEQLCTYPVLKDEPHYIGMIFCNNKK</sequence>
<organism evidence="1 2">
    <name type="scientific">SAR324 cluster bacterium</name>
    <dbReference type="NCBI Taxonomy" id="2024889"/>
    <lineage>
        <taxon>Bacteria</taxon>
        <taxon>Deltaproteobacteria</taxon>
        <taxon>SAR324 cluster</taxon>
    </lineage>
</organism>
<dbReference type="AlphaFoldDB" id="A0A2A4TC37"/>
<evidence type="ECO:0000313" key="2">
    <source>
        <dbReference type="Proteomes" id="UP000218113"/>
    </source>
</evidence>